<dbReference type="AlphaFoldDB" id="A0A564YYB3"/>
<protein>
    <submittedName>
        <fullName evidence="1">Uncharacterized protein</fullName>
    </submittedName>
</protein>
<name>A0A564YYB3_HYMDI</name>
<evidence type="ECO:0000313" key="2">
    <source>
        <dbReference type="Proteomes" id="UP000321570"/>
    </source>
</evidence>
<reference evidence="1 2" key="1">
    <citation type="submission" date="2019-07" db="EMBL/GenBank/DDBJ databases">
        <authorList>
            <person name="Jastrzebski P J."/>
            <person name="Paukszto L."/>
            <person name="Jastrzebski P J."/>
        </authorList>
    </citation>
    <scope>NUCLEOTIDE SEQUENCE [LARGE SCALE GENOMIC DNA]</scope>
    <source>
        <strain evidence="1 2">WMS-il1</strain>
    </source>
</reference>
<dbReference type="EMBL" id="CABIJS010000444">
    <property type="protein sequence ID" value="VUZ51713.1"/>
    <property type="molecule type" value="Genomic_DNA"/>
</dbReference>
<keyword evidence="2" id="KW-1185">Reference proteome</keyword>
<dbReference type="Proteomes" id="UP000321570">
    <property type="component" value="Unassembled WGS sequence"/>
</dbReference>
<organism evidence="1 2">
    <name type="scientific">Hymenolepis diminuta</name>
    <name type="common">Rat tapeworm</name>
    <dbReference type="NCBI Taxonomy" id="6216"/>
    <lineage>
        <taxon>Eukaryota</taxon>
        <taxon>Metazoa</taxon>
        <taxon>Spiralia</taxon>
        <taxon>Lophotrochozoa</taxon>
        <taxon>Platyhelminthes</taxon>
        <taxon>Cestoda</taxon>
        <taxon>Eucestoda</taxon>
        <taxon>Cyclophyllidea</taxon>
        <taxon>Hymenolepididae</taxon>
        <taxon>Hymenolepis</taxon>
    </lineage>
</organism>
<evidence type="ECO:0000313" key="1">
    <source>
        <dbReference type="EMBL" id="VUZ51713.1"/>
    </source>
</evidence>
<gene>
    <name evidence="1" type="ORF">WMSIL1_LOCUS10391</name>
</gene>
<proteinExistence type="predicted"/>
<accession>A0A564YYB3</accession>
<sequence>MAALPHATGIAELLREFNKSDNHLCSSCLQPMDSDDVPYDNSSLFNLTTSEDENVHYHLSIVNRLCTSFRFGSPEEQCDGREERERRRRR</sequence>